<dbReference type="EMBL" id="QGGR01000016">
    <property type="protein sequence ID" value="PWK41666.1"/>
    <property type="molecule type" value="Genomic_DNA"/>
</dbReference>
<evidence type="ECO:0000256" key="5">
    <source>
        <dbReference type="PROSITE-ProRule" id="PRU10141"/>
    </source>
</evidence>
<reference evidence="7 8" key="1">
    <citation type="submission" date="2018-05" db="EMBL/GenBank/DDBJ databases">
        <title>Genomic Encyclopedia of Archaeal and Bacterial Type Strains, Phase II (KMG-II): from individual species to whole genera.</title>
        <authorList>
            <person name="Goeker M."/>
        </authorList>
    </citation>
    <scope>NUCLEOTIDE SEQUENCE [LARGE SCALE GENOMIC DNA]</scope>
    <source>
        <strain evidence="7 8">DSM 45184</strain>
    </source>
</reference>
<dbReference type="GO" id="GO:0004674">
    <property type="term" value="F:protein serine/threonine kinase activity"/>
    <property type="evidence" value="ECO:0007669"/>
    <property type="project" value="UniProtKB-KW"/>
</dbReference>
<organism evidence="7 8">
    <name type="scientific">Actinoplanes xinjiangensis</name>
    <dbReference type="NCBI Taxonomy" id="512350"/>
    <lineage>
        <taxon>Bacteria</taxon>
        <taxon>Bacillati</taxon>
        <taxon>Actinomycetota</taxon>
        <taxon>Actinomycetes</taxon>
        <taxon>Micromonosporales</taxon>
        <taxon>Micromonosporaceae</taxon>
        <taxon>Actinoplanes</taxon>
    </lineage>
</organism>
<dbReference type="Gene3D" id="1.10.510.10">
    <property type="entry name" value="Transferase(Phosphotransferase) domain 1"/>
    <property type="match status" value="1"/>
</dbReference>
<dbReference type="PROSITE" id="PS50011">
    <property type="entry name" value="PROTEIN_KINASE_DOM"/>
    <property type="match status" value="1"/>
</dbReference>
<dbReference type="GO" id="GO:0005524">
    <property type="term" value="F:ATP binding"/>
    <property type="evidence" value="ECO:0007669"/>
    <property type="project" value="UniProtKB-UniRule"/>
</dbReference>
<dbReference type="InterPro" id="IPR000719">
    <property type="entry name" value="Prot_kinase_dom"/>
</dbReference>
<keyword evidence="1" id="KW-0808">Transferase</keyword>
<dbReference type="InterPro" id="IPR051681">
    <property type="entry name" value="Ser/Thr_Kinases-Pseudokinases"/>
</dbReference>
<accession>A0A316F7K8</accession>
<feature type="domain" description="Protein kinase" evidence="6">
    <location>
        <begin position="1"/>
        <end position="251"/>
    </location>
</feature>
<dbReference type="Pfam" id="PF00069">
    <property type="entry name" value="Pkinase"/>
    <property type="match status" value="1"/>
</dbReference>
<dbReference type="Gene3D" id="3.30.200.20">
    <property type="entry name" value="Phosphorylase Kinase, domain 1"/>
    <property type="match status" value="1"/>
</dbReference>
<keyword evidence="4 5" id="KW-0067">ATP-binding</keyword>
<evidence type="ECO:0000256" key="3">
    <source>
        <dbReference type="ARBA" id="ARBA00022777"/>
    </source>
</evidence>
<evidence type="ECO:0000313" key="7">
    <source>
        <dbReference type="EMBL" id="PWK41666.1"/>
    </source>
</evidence>
<protein>
    <submittedName>
        <fullName evidence="7">Serine/threonine protein kinase</fullName>
    </submittedName>
</protein>
<proteinExistence type="predicted"/>
<gene>
    <name evidence="7" type="ORF">BC793_116139</name>
</gene>
<dbReference type="AlphaFoldDB" id="A0A316F7K8"/>
<comment type="caution">
    <text evidence="7">The sequence shown here is derived from an EMBL/GenBank/DDBJ whole genome shotgun (WGS) entry which is preliminary data.</text>
</comment>
<sequence length="460" mass="49763">MGAKIGGGGNGDVYRCSDAGSSAAIKVFRHRNASADRMERFRREIGFLLAAQEFPGILPLIDHSLPGNGGGTAWYVMPLAEPLSEALGSEPTLDLVVTAVVAYASTLRDLAKSDVHHRDIKPDNLFRLNGQWVIGDFGLVKYPDASPLTREGRKVGPTDYIAPEMRHNADTADAELADVYSLAKTLWVLATGSNLPLPGQQRVEDDSSRLTARSAHPWAPYLDRLIERCTDNNPAARPRMDYVSAELNALANPAERPPSSTPDLAEEADKILTLGQPHTRKREEIDQTRFAGAKAAVRIHESAKSVFDEALSKLPHFYINDPVQVSPPRSWVADGATNIFHSSWGAALIAPPGIGVSVTVGYVLKVLNTAGSSRLFICVTANRKNGGRGDQREIIASSFDVDVPSAQFDVLASEVESLYRECLPDIFKAIREMMESELALQRSLLLGEVDSGGNPDGATA</sequence>
<dbReference type="PANTHER" id="PTHR44329">
    <property type="entry name" value="SERINE/THREONINE-PROTEIN KINASE TNNI3K-RELATED"/>
    <property type="match status" value="1"/>
</dbReference>
<feature type="binding site" evidence="5">
    <location>
        <position position="26"/>
    </location>
    <ligand>
        <name>ATP</name>
        <dbReference type="ChEBI" id="CHEBI:30616"/>
    </ligand>
</feature>
<keyword evidence="7" id="KW-0723">Serine/threonine-protein kinase</keyword>
<dbReference type="PROSITE" id="PS00107">
    <property type="entry name" value="PROTEIN_KINASE_ATP"/>
    <property type="match status" value="1"/>
</dbReference>
<evidence type="ECO:0000256" key="2">
    <source>
        <dbReference type="ARBA" id="ARBA00022741"/>
    </source>
</evidence>
<keyword evidence="3 7" id="KW-0418">Kinase</keyword>
<dbReference type="InterPro" id="IPR011009">
    <property type="entry name" value="Kinase-like_dom_sf"/>
</dbReference>
<evidence type="ECO:0000256" key="4">
    <source>
        <dbReference type="ARBA" id="ARBA00022840"/>
    </source>
</evidence>
<dbReference type="SMART" id="SM00220">
    <property type="entry name" value="S_TKc"/>
    <property type="match status" value="1"/>
</dbReference>
<keyword evidence="2 5" id="KW-0547">Nucleotide-binding</keyword>
<name>A0A316F7K8_9ACTN</name>
<dbReference type="SUPFAM" id="SSF56112">
    <property type="entry name" value="Protein kinase-like (PK-like)"/>
    <property type="match status" value="1"/>
</dbReference>
<dbReference type="PANTHER" id="PTHR44329:SF288">
    <property type="entry name" value="MITOGEN-ACTIVATED PROTEIN KINASE KINASE KINASE 20"/>
    <property type="match status" value="1"/>
</dbReference>
<evidence type="ECO:0000259" key="6">
    <source>
        <dbReference type="PROSITE" id="PS50011"/>
    </source>
</evidence>
<dbReference type="InterPro" id="IPR017441">
    <property type="entry name" value="Protein_kinase_ATP_BS"/>
</dbReference>
<evidence type="ECO:0000256" key="1">
    <source>
        <dbReference type="ARBA" id="ARBA00022679"/>
    </source>
</evidence>
<evidence type="ECO:0000313" key="8">
    <source>
        <dbReference type="Proteomes" id="UP000245697"/>
    </source>
</evidence>
<dbReference type="Proteomes" id="UP000245697">
    <property type="component" value="Unassembled WGS sequence"/>
</dbReference>
<keyword evidence="8" id="KW-1185">Reference proteome</keyword>